<keyword evidence="7" id="KW-0342">GTP-binding</keyword>
<evidence type="ECO:0000256" key="2">
    <source>
        <dbReference type="ARBA" id="ARBA00009638"/>
    </source>
</evidence>
<dbReference type="NCBIfam" id="TIGR03598">
    <property type="entry name" value="GTPase_YsxC"/>
    <property type="match status" value="1"/>
</dbReference>
<feature type="region of interest" description="Disordered" evidence="11">
    <location>
        <begin position="725"/>
        <end position="756"/>
    </location>
</feature>
<evidence type="ECO:0000256" key="4">
    <source>
        <dbReference type="ARBA" id="ARBA00022723"/>
    </source>
</evidence>
<evidence type="ECO:0000256" key="1">
    <source>
        <dbReference type="ARBA" id="ARBA00001946"/>
    </source>
</evidence>
<evidence type="ECO:0000256" key="11">
    <source>
        <dbReference type="SAM" id="MobiDB-lite"/>
    </source>
</evidence>
<comment type="similarity">
    <text evidence="2">Belongs to the TRAFAC class TrmE-Era-EngA-EngB-Septin-like GTPase superfamily. EngB GTPase family.</text>
</comment>
<comment type="cofactor">
    <cofactor evidence="1">
        <name>Mg(2+)</name>
        <dbReference type="ChEBI" id="CHEBI:18420"/>
    </cofactor>
</comment>
<accession>W7B0K5</accession>
<evidence type="ECO:0000259" key="12">
    <source>
        <dbReference type="PROSITE" id="PS51706"/>
    </source>
</evidence>
<evidence type="ECO:0000313" key="14">
    <source>
        <dbReference type="Proteomes" id="UP000030659"/>
    </source>
</evidence>
<keyword evidence="3" id="KW-0132">Cell division</keyword>
<dbReference type="PANTHER" id="PTHR11649">
    <property type="entry name" value="MSS1/TRME-RELATED GTP-BINDING PROTEIN"/>
    <property type="match status" value="1"/>
</dbReference>
<dbReference type="GO" id="GO:0046872">
    <property type="term" value="F:metal ion binding"/>
    <property type="evidence" value="ECO:0007669"/>
    <property type="project" value="UniProtKB-KW"/>
</dbReference>
<feature type="compositionally biased region" description="Polar residues" evidence="11">
    <location>
        <begin position="726"/>
        <end position="744"/>
    </location>
</feature>
<dbReference type="Gene3D" id="3.40.50.300">
    <property type="entry name" value="P-loop containing nucleotide triphosphate hydrolases"/>
    <property type="match status" value="1"/>
</dbReference>
<dbReference type="GO" id="GO:0051301">
    <property type="term" value="P:cell division"/>
    <property type="evidence" value="ECO:0007669"/>
    <property type="project" value="UniProtKB-KW"/>
</dbReference>
<organism evidence="13 14">
    <name type="scientific">Plasmodium vinckei petteri</name>
    <dbReference type="NCBI Taxonomy" id="138298"/>
    <lineage>
        <taxon>Eukaryota</taxon>
        <taxon>Sar</taxon>
        <taxon>Alveolata</taxon>
        <taxon>Apicomplexa</taxon>
        <taxon>Aconoidasida</taxon>
        <taxon>Haemosporida</taxon>
        <taxon>Plasmodiidae</taxon>
        <taxon>Plasmodium</taxon>
        <taxon>Plasmodium (Vinckeia)</taxon>
    </lineage>
</organism>
<evidence type="ECO:0000256" key="9">
    <source>
        <dbReference type="ARBA" id="ARBA00023306"/>
    </source>
</evidence>
<dbReference type="PANTHER" id="PTHR11649:SF13">
    <property type="entry name" value="ENGB-TYPE G DOMAIN-CONTAINING PROTEIN"/>
    <property type="match status" value="1"/>
</dbReference>
<evidence type="ECO:0000256" key="10">
    <source>
        <dbReference type="SAM" id="Coils"/>
    </source>
</evidence>
<dbReference type="Proteomes" id="UP000030659">
    <property type="component" value="Unassembled WGS sequence"/>
</dbReference>
<dbReference type="EMBL" id="KI965401">
    <property type="protein sequence ID" value="EUD71296.1"/>
    <property type="molecule type" value="Genomic_DNA"/>
</dbReference>
<dbReference type="InterPro" id="IPR005225">
    <property type="entry name" value="Small_GTP-bd"/>
</dbReference>
<evidence type="ECO:0000256" key="7">
    <source>
        <dbReference type="ARBA" id="ARBA00023134"/>
    </source>
</evidence>
<reference evidence="13 14" key="1">
    <citation type="submission" date="2013-02" db="EMBL/GenBank/DDBJ databases">
        <title>The Genome Sequence of Plasmodium vinckei petteri CR.</title>
        <authorList>
            <consortium name="The Broad Institute Genome Sequencing Platform"/>
            <consortium name="The Broad Institute Genome Sequencing Center for Infectious Disease"/>
            <person name="Neafsey D."/>
            <person name="Cheeseman I."/>
            <person name="Volkman S."/>
            <person name="Adams J."/>
            <person name="Walker B."/>
            <person name="Young S.K."/>
            <person name="Zeng Q."/>
            <person name="Gargeya S."/>
            <person name="Fitzgerald M."/>
            <person name="Haas B."/>
            <person name="Abouelleil A."/>
            <person name="Alvarado L."/>
            <person name="Arachchi H.M."/>
            <person name="Berlin A.M."/>
            <person name="Chapman S.B."/>
            <person name="Dewar J."/>
            <person name="Goldberg J."/>
            <person name="Griggs A."/>
            <person name="Gujja S."/>
            <person name="Hansen M."/>
            <person name="Howarth C."/>
            <person name="Imamovic A."/>
            <person name="Larimer J."/>
            <person name="McCowan C."/>
            <person name="Murphy C."/>
            <person name="Neiman D."/>
            <person name="Pearson M."/>
            <person name="Priest M."/>
            <person name="Roberts A."/>
            <person name="Saif S."/>
            <person name="Shea T."/>
            <person name="Sisk P."/>
            <person name="Sykes S."/>
            <person name="Wortman J."/>
            <person name="Nusbaum C."/>
            <person name="Birren B."/>
        </authorList>
    </citation>
    <scope>NUCLEOTIDE SEQUENCE [LARGE SCALE GENOMIC DNA]</scope>
    <source>
        <strain evidence="13 14">CR</strain>
    </source>
</reference>
<feature type="domain" description="EngB-type G" evidence="12">
    <location>
        <begin position="111"/>
        <end position="288"/>
    </location>
</feature>
<dbReference type="CDD" id="cd01876">
    <property type="entry name" value="YihA_EngB"/>
    <property type="match status" value="1"/>
</dbReference>
<gene>
    <name evidence="13" type="ORF">YYG_03353</name>
</gene>
<dbReference type="eggNOG" id="KOG2486">
    <property type="taxonomic scope" value="Eukaryota"/>
</dbReference>
<dbReference type="InterPro" id="IPR030393">
    <property type="entry name" value="G_ENGB_dom"/>
</dbReference>
<evidence type="ECO:0000256" key="3">
    <source>
        <dbReference type="ARBA" id="ARBA00022618"/>
    </source>
</evidence>
<evidence type="ECO:0000256" key="6">
    <source>
        <dbReference type="ARBA" id="ARBA00022842"/>
    </source>
</evidence>
<dbReference type="PROSITE" id="PS51706">
    <property type="entry name" value="G_ENGB"/>
    <property type="match status" value="1"/>
</dbReference>
<feature type="coiled-coil region" evidence="10">
    <location>
        <begin position="268"/>
        <end position="295"/>
    </location>
</feature>
<dbReference type="SUPFAM" id="SSF52540">
    <property type="entry name" value="P-loop containing nucleoside triphosphate hydrolases"/>
    <property type="match status" value="1"/>
</dbReference>
<dbReference type="NCBIfam" id="TIGR00231">
    <property type="entry name" value="small_GTP"/>
    <property type="match status" value="1"/>
</dbReference>
<evidence type="ECO:0000313" key="13">
    <source>
        <dbReference type="EMBL" id="EUD71296.1"/>
    </source>
</evidence>
<proteinExistence type="inferred from homology"/>
<dbReference type="GO" id="GO:0005525">
    <property type="term" value="F:GTP binding"/>
    <property type="evidence" value="ECO:0007669"/>
    <property type="project" value="UniProtKB-KW"/>
</dbReference>
<keyword evidence="4" id="KW-0479">Metal-binding</keyword>
<evidence type="ECO:0000256" key="8">
    <source>
        <dbReference type="ARBA" id="ARBA00023210"/>
    </source>
</evidence>
<sequence length="939" mass="110807">MQSISRLIRKYSSVSSKMSMENSKKNVNIVKEEICDNYIMSRRQREKGMKLDLKIYENLRRKMLGKPLNKLQRKYMNEKRPNFAPVFLDQLKPRMVLYKVAIKVNELPLPKYPEIAFIGRSNSGKSTLINELCGRSNKAKVSKMPGCTKQIHFYKIGKPCLLCLVDLPGYGFAHSKEELRLQWNEFTLFYLKNRANLKKVFVLIDCRIGLKTSDKELFHFFDRYNIKYQIVLSKCDLLNTKDLAIKIQIMNEEIVHFKNLEKNIISLSSLKRQNLNELRNEIAKYQLNKTIIKNNIIMKINDLIEQKKLKKLKNLKGADSSHIIEGNGNYNKSLHSIENEENTYDEEILEKNKRKENISKDILISDDTIFEAVNRWKISDNNIDDTNFNKYMNFYTRNLINSIQEHFLNKCRKLYNEQDLKVIDNIIENIEGDNNYSDTNVLRERNKHLENKEKEDNKMISINSEDNFKRESTYMQKKTQKKAHNLELTINYENAIKNGTPNLDFQNKENDNALKEITLNFEKLNTSYENEKSVDKKVYNNSTHDEYCLAGSDMKYKLGKEHDSYTEKENKKSTGYDAYDNSNSFDVENNQINIENDLFKSSLLFFDENKSNDSEYVYSKNVEMGDLFENNNGNNNYNKGNNDHFKNVDYSKIKNDTLLEEDETYSKEDYMSGLKMSRVKKNMYNNNPLNDYTFNINDKSTYNVYEKSKSEAYKIYMGRQLENFHNDQNSSSSKEMKRTNSLNMKNPDLSNYDGANTNKSLVVNKNDEDNYIRKHYIGLKTRKKIIRGTKKLKLFGKKRTKEIVSVPIDLATDYFKLNNNSEFYDKKNKKNNWNYINSKYNKWLKKMGGKNISSEIIGSVRKEDVMTRYAQKHEGKYSKEKNKLLMQKKKLGMITKPPSHHKKGKYSKNYNISDEQKMFDREAFFKYRDVQNMKKSKNN</sequence>
<dbReference type="InterPro" id="IPR006073">
    <property type="entry name" value="GTP-bd"/>
</dbReference>
<name>W7B0K5_PLAVN</name>
<keyword evidence="10" id="KW-0175">Coiled coil</keyword>
<dbReference type="AlphaFoldDB" id="W7B0K5"/>
<evidence type="ECO:0000256" key="5">
    <source>
        <dbReference type="ARBA" id="ARBA00022741"/>
    </source>
</evidence>
<keyword evidence="6" id="KW-0460">Magnesium</keyword>
<dbReference type="HAMAP" id="MF_00321">
    <property type="entry name" value="GTPase_EngB"/>
    <property type="match status" value="1"/>
</dbReference>
<dbReference type="InterPro" id="IPR019987">
    <property type="entry name" value="GTP-bd_ribosome_bio_YsxC"/>
</dbReference>
<protein>
    <submittedName>
        <fullName evidence="13">GTP-binding protein</fullName>
    </submittedName>
</protein>
<dbReference type="Pfam" id="PF01926">
    <property type="entry name" value="MMR_HSR1"/>
    <property type="match status" value="1"/>
</dbReference>
<dbReference type="InterPro" id="IPR027417">
    <property type="entry name" value="P-loop_NTPase"/>
</dbReference>
<keyword evidence="5" id="KW-0547">Nucleotide-binding</keyword>
<keyword evidence="8" id="KW-0717">Septation</keyword>
<keyword evidence="9" id="KW-0131">Cell cycle</keyword>